<protein>
    <submittedName>
        <fullName evidence="1">Uncharacterized protein</fullName>
    </submittedName>
</protein>
<proteinExistence type="predicted"/>
<accession>A0ABW9G5A7</accession>
<comment type="caution">
    <text evidence="1">The sequence shown here is derived from an EMBL/GenBank/DDBJ whole genome shotgun (WGS) entry which is preliminary data.</text>
</comment>
<gene>
    <name evidence="1" type="ORF">ABUE30_06310</name>
</gene>
<name>A0ABW9G5A7_9GAMM</name>
<dbReference type="Proteomes" id="UP001629953">
    <property type="component" value="Unassembled WGS sequence"/>
</dbReference>
<keyword evidence="2" id="KW-1185">Reference proteome</keyword>
<evidence type="ECO:0000313" key="1">
    <source>
        <dbReference type="EMBL" id="MFM2484677.1"/>
    </source>
</evidence>
<evidence type="ECO:0000313" key="2">
    <source>
        <dbReference type="Proteomes" id="UP001629953"/>
    </source>
</evidence>
<organism evidence="1 2">
    <name type="scientific">Celerinatantimonas yamalensis</name>
    <dbReference type="NCBI Taxonomy" id="559956"/>
    <lineage>
        <taxon>Bacteria</taxon>
        <taxon>Pseudomonadati</taxon>
        <taxon>Pseudomonadota</taxon>
        <taxon>Gammaproteobacteria</taxon>
        <taxon>Celerinatantimonadaceae</taxon>
        <taxon>Celerinatantimonas</taxon>
    </lineage>
</organism>
<dbReference type="RefSeq" id="WP_408622864.1">
    <property type="nucleotide sequence ID" value="NZ_JBEQCT010000002.1"/>
</dbReference>
<sequence length="94" mass="10634">MLPVILPKEHYSKGLESGIYGEDPIEAAARVDAWASCWGIRQFQQIGGASVTAWRELRRLKNSDTLSKTCQKIHYAADYGNWQIYTKQDGWGMA</sequence>
<reference evidence="1 2" key="1">
    <citation type="journal article" date="2013" name="Int. J. Syst. Evol. Microbiol.">
        <title>Celerinatantimonas yamalensis sp. nov., a cold-adapted diazotrophic bacterium from a cold permafrost brine.</title>
        <authorList>
            <person name="Shcherbakova V."/>
            <person name="Chuvilskaya N."/>
            <person name="Rivkina E."/>
            <person name="Demidov N."/>
            <person name="Uchaeva V."/>
            <person name="Suetin S."/>
            <person name="Suzina N."/>
            <person name="Gilichinsky D."/>
        </authorList>
    </citation>
    <scope>NUCLEOTIDE SEQUENCE [LARGE SCALE GENOMIC DNA]</scope>
    <source>
        <strain evidence="1 2">C7</strain>
    </source>
</reference>
<dbReference type="EMBL" id="JBEQCT010000002">
    <property type="protein sequence ID" value="MFM2484677.1"/>
    <property type="molecule type" value="Genomic_DNA"/>
</dbReference>